<protein>
    <recommendedName>
        <fullName evidence="3">DUF3221 domain-containing protein</fullName>
    </recommendedName>
</protein>
<dbReference type="RefSeq" id="WP_377558370.1">
    <property type="nucleotide sequence ID" value="NZ_JBHUHQ010000033.1"/>
</dbReference>
<sequence length="125" mass="14275">MKFVIYFALIIIVSVGLTGCTDSDNQVIFSGKSKHWDVEIVKHKETGLSNIHFTPKKIDEKNLKQIEISIDREQRHIGLEIELIKKGEQITTPIPNDMLEDYEGSIEVTMSWDSVSSEELELVSR</sequence>
<evidence type="ECO:0000313" key="1">
    <source>
        <dbReference type="EMBL" id="MFD2046393.1"/>
    </source>
</evidence>
<accession>A0ABW4W6F2</accession>
<organism evidence="1 2">
    <name type="scientific">Ornithinibacillus salinisoli</name>
    <dbReference type="NCBI Taxonomy" id="1848459"/>
    <lineage>
        <taxon>Bacteria</taxon>
        <taxon>Bacillati</taxon>
        <taxon>Bacillota</taxon>
        <taxon>Bacilli</taxon>
        <taxon>Bacillales</taxon>
        <taxon>Bacillaceae</taxon>
        <taxon>Ornithinibacillus</taxon>
    </lineage>
</organism>
<gene>
    <name evidence="1" type="ORF">ACFSJF_19150</name>
</gene>
<dbReference type="PROSITE" id="PS51257">
    <property type="entry name" value="PROKAR_LIPOPROTEIN"/>
    <property type="match status" value="1"/>
</dbReference>
<evidence type="ECO:0000313" key="2">
    <source>
        <dbReference type="Proteomes" id="UP001597383"/>
    </source>
</evidence>
<dbReference type="Proteomes" id="UP001597383">
    <property type="component" value="Unassembled WGS sequence"/>
</dbReference>
<comment type="caution">
    <text evidence="1">The sequence shown here is derived from an EMBL/GenBank/DDBJ whole genome shotgun (WGS) entry which is preliminary data.</text>
</comment>
<evidence type="ECO:0008006" key="3">
    <source>
        <dbReference type="Google" id="ProtNLM"/>
    </source>
</evidence>
<name>A0ABW4W6F2_9BACI</name>
<dbReference type="EMBL" id="JBHUHQ010000033">
    <property type="protein sequence ID" value="MFD2046393.1"/>
    <property type="molecule type" value="Genomic_DNA"/>
</dbReference>
<keyword evidence="2" id="KW-1185">Reference proteome</keyword>
<reference evidence="2" key="1">
    <citation type="journal article" date="2019" name="Int. J. Syst. Evol. Microbiol.">
        <title>The Global Catalogue of Microorganisms (GCM) 10K type strain sequencing project: providing services to taxonomists for standard genome sequencing and annotation.</title>
        <authorList>
            <consortium name="The Broad Institute Genomics Platform"/>
            <consortium name="The Broad Institute Genome Sequencing Center for Infectious Disease"/>
            <person name="Wu L."/>
            <person name="Ma J."/>
        </authorList>
    </citation>
    <scope>NUCLEOTIDE SEQUENCE [LARGE SCALE GENOMIC DNA]</scope>
    <source>
        <strain evidence="2">R28</strain>
    </source>
</reference>
<proteinExistence type="predicted"/>